<dbReference type="Gene3D" id="2.40.70.10">
    <property type="entry name" value="Acid Proteases"/>
    <property type="match status" value="1"/>
</dbReference>
<dbReference type="InterPro" id="IPR021109">
    <property type="entry name" value="Peptidase_aspartic_dom_sf"/>
</dbReference>
<dbReference type="PANTHER" id="PTHR33067:SF35">
    <property type="entry name" value="ASPARTIC PEPTIDASE DDI1-TYPE DOMAIN-CONTAINING PROTEIN"/>
    <property type="match status" value="1"/>
</dbReference>
<sequence>MLPSRIIPGKMNISSNSDTDGLARVINKLDKLGRDIKKLKENVHAIQVGCQICKGPHLDEECPLKKEVKHVDEVKYEIDYFLSNSRFSNDEESETIEVKTSKAIPEWKSNLPEQLENHYVEPYVPPIPFPNRLKQHAEEALIHKTMESLKKIKINRPFLKEIRQKDNYPRYMKDLVANKELTKDDGEARMNPRSFTILQNLLPPKENDSKTFILPCSIGRLDSNNALADLRASISIMPFFMFKHLEIEKLEPINMVIEMADDTKCIPKGIVKNLLIKIDKFILPIDFVILDMIEDFRIPIILGRHLLATAHAKVDVF</sequence>
<reference evidence="1" key="1">
    <citation type="journal article" date="2019" name="Sci. Rep.">
        <title>Draft genome of Tanacetum cinerariifolium, the natural source of mosquito coil.</title>
        <authorList>
            <person name="Yamashiro T."/>
            <person name="Shiraishi A."/>
            <person name="Satake H."/>
            <person name="Nakayama K."/>
        </authorList>
    </citation>
    <scope>NUCLEOTIDE SEQUENCE</scope>
</reference>
<evidence type="ECO:0000313" key="1">
    <source>
        <dbReference type="EMBL" id="GEX48139.1"/>
    </source>
</evidence>
<dbReference type="AlphaFoldDB" id="A0A699H6F2"/>
<dbReference type="CDD" id="cd00303">
    <property type="entry name" value="retropepsin_like"/>
    <property type="match status" value="1"/>
</dbReference>
<accession>A0A699H6F2</accession>
<comment type="caution">
    <text evidence="1">The sequence shown here is derived from an EMBL/GenBank/DDBJ whole genome shotgun (WGS) entry which is preliminary data.</text>
</comment>
<evidence type="ECO:0008006" key="2">
    <source>
        <dbReference type="Google" id="ProtNLM"/>
    </source>
</evidence>
<organism evidence="1">
    <name type="scientific">Tanacetum cinerariifolium</name>
    <name type="common">Dalmatian daisy</name>
    <name type="synonym">Chrysanthemum cinerariifolium</name>
    <dbReference type="NCBI Taxonomy" id="118510"/>
    <lineage>
        <taxon>Eukaryota</taxon>
        <taxon>Viridiplantae</taxon>
        <taxon>Streptophyta</taxon>
        <taxon>Embryophyta</taxon>
        <taxon>Tracheophyta</taxon>
        <taxon>Spermatophyta</taxon>
        <taxon>Magnoliopsida</taxon>
        <taxon>eudicotyledons</taxon>
        <taxon>Gunneridae</taxon>
        <taxon>Pentapetalae</taxon>
        <taxon>asterids</taxon>
        <taxon>campanulids</taxon>
        <taxon>Asterales</taxon>
        <taxon>Asteraceae</taxon>
        <taxon>Asteroideae</taxon>
        <taxon>Anthemideae</taxon>
        <taxon>Anthemidinae</taxon>
        <taxon>Tanacetum</taxon>
    </lineage>
</organism>
<name>A0A699H6F2_TANCI</name>
<proteinExistence type="predicted"/>
<dbReference type="EMBL" id="BKCJ010110859">
    <property type="protein sequence ID" value="GEX48139.1"/>
    <property type="molecule type" value="Genomic_DNA"/>
</dbReference>
<gene>
    <name evidence="1" type="ORF">Tci_320114</name>
</gene>
<dbReference type="PANTHER" id="PTHR33067">
    <property type="entry name" value="RNA-DIRECTED DNA POLYMERASE-RELATED"/>
    <property type="match status" value="1"/>
</dbReference>
<protein>
    <recommendedName>
        <fullName evidence="2">Reverse transcriptase domain-containing protein</fullName>
    </recommendedName>
</protein>